<dbReference type="GO" id="GO:0016491">
    <property type="term" value="F:oxidoreductase activity"/>
    <property type="evidence" value="ECO:0007669"/>
    <property type="project" value="UniProtKB-KW"/>
</dbReference>
<dbReference type="PANTHER" id="PTHR13887">
    <property type="entry name" value="GLUTATHIONE S-TRANSFERASE KAPPA"/>
    <property type="match status" value="1"/>
</dbReference>
<evidence type="ECO:0000313" key="10">
    <source>
        <dbReference type="EMBL" id="TDF95294.1"/>
    </source>
</evidence>
<dbReference type="InterPro" id="IPR012336">
    <property type="entry name" value="Thioredoxin-like_fold"/>
</dbReference>
<keyword evidence="11" id="KW-1185">Reference proteome</keyword>
<keyword evidence="7" id="KW-0472">Membrane</keyword>
<comment type="similarity">
    <text evidence="1">Belongs to the thioredoxin family. DsbA subfamily.</text>
</comment>
<evidence type="ECO:0000256" key="5">
    <source>
        <dbReference type="ARBA" id="ARBA00023284"/>
    </source>
</evidence>
<evidence type="ECO:0000259" key="8">
    <source>
        <dbReference type="Pfam" id="PF13462"/>
    </source>
</evidence>
<keyword evidence="7" id="KW-0812">Transmembrane</keyword>
<feature type="transmembrane region" description="Helical" evidence="7">
    <location>
        <begin position="66"/>
        <end position="90"/>
    </location>
</feature>
<feature type="domain" description="Thioredoxin-like fold" evidence="8">
    <location>
        <begin position="210"/>
        <end position="354"/>
    </location>
</feature>
<keyword evidence="4" id="KW-1015">Disulfide bond</keyword>
<dbReference type="CDD" id="cd02972">
    <property type="entry name" value="DsbA_family"/>
    <property type="match status" value="1"/>
</dbReference>
<protein>
    <submittedName>
        <fullName evidence="10">DUF4190 domain-containing protein</fullName>
    </submittedName>
</protein>
<evidence type="ECO:0000256" key="2">
    <source>
        <dbReference type="ARBA" id="ARBA00022729"/>
    </source>
</evidence>
<dbReference type="Pfam" id="PF13828">
    <property type="entry name" value="DUF4190"/>
    <property type="match status" value="1"/>
</dbReference>
<comment type="caution">
    <text evidence="10">The sequence shown here is derived from an EMBL/GenBank/DDBJ whole genome shotgun (WGS) entry which is preliminary data.</text>
</comment>
<evidence type="ECO:0000256" key="7">
    <source>
        <dbReference type="SAM" id="Phobius"/>
    </source>
</evidence>
<accession>A0A4V2ZT12</accession>
<feature type="compositionally biased region" description="Pro residues" evidence="6">
    <location>
        <begin position="27"/>
        <end position="36"/>
    </location>
</feature>
<name>A0A4V2ZT12_9MICC</name>
<dbReference type="PANTHER" id="PTHR13887:SF14">
    <property type="entry name" value="DISULFIDE BOND FORMATION PROTEIN D"/>
    <property type="match status" value="1"/>
</dbReference>
<feature type="transmembrane region" description="Helical" evidence="7">
    <location>
        <begin position="102"/>
        <end position="128"/>
    </location>
</feature>
<evidence type="ECO:0000313" key="11">
    <source>
        <dbReference type="Proteomes" id="UP000295511"/>
    </source>
</evidence>
<dbReference type="InterPro" id="IPR025241">
    <property type="entry name" value="DUF4190"/>
</dbReference>
<evidence type="ECO:0000259" key="9">
    <source>
        <dbReference type="Pfam" id="PF13828"/>
    </source>
</evidence>
<feature type="domain" description="DUF4190" evidence="9">
    <location>
        <begin position="66"/>
        <end position="119"/>
    </location>
</feature>
<gene>
    <name evidence="10" type="ORF">E1809_12310</name>
</gene>
<dbReference type="AlphaFoldDB" id="A0A4V2ZT12"/>
<evidence type="ECO:0000256" key="3">
    <source>
        <dbReference type="ARBA" id="ARBA00023002"/>
    </source>
</evidence>
<dbReference type="OrthoDB" id="117402at2"/>
<dbReference type="Gene3D" id="3.40.30.10">
    <property type="entry name" value="Glutaredoxin"/>
    <property type="match status" value="1"/>
</dbReference>
<keyword evidence="3" id="KW-0560">Oxidoreductase</keyword>
<organism evidence="10 11">
    <name type="scientific">Arthrobacter terricola</name>
    <dbReference type="NCBI Taxonomy" id="2547396"/>
    <lineage>
        <taxon>Bacteria</taxon>
        <taxon>Bacillati</taxon>
        <taxon>Actinomycetota</taxon>
        <taxon>Actinomycetes</taxon>
        <taxon>Micrococcales</taxon>
        <taxon>Micrococcaceae</taxon>
        <taxon>Arthrobacter</taxon>
    </lineage>
</organism>
<evidence type="ECO:0000256" key="6">
    <source>
        <dbReference type="SAM" id="MobiDB-lite"/>
    </source>
</evidence>
<keyword evidence="2" id="KW-0732">Signal</keyword>
<dbReference type="Pfam" id="PF13462">
    <property type="entry name" value="Thioredoxin_4"/>
    <property type="match status" value="1"/>
</dbReference>
<dbReference type="SUPFAM" id="SSF52833">
    <property type="entry name" value="Thioredoxin-like"/>
    <property type="match status" value="1"/>
</dbReference>
<reference evidence="10 11" key="1">
    <citation type="submission" date="2019-03" db="EMBL/GenBank/DDBJ databases">
        <title>Whole genome sequence of Arthrobacter sp JH1-1.</title>
        <authorList>
            <person name="Trinh H.N."/>
        </authorList>
    </citation>
    <scope>NUCLEOTIDE SEQUENCE [LARGE SCALE GENOMIC DNA]</scope>
    <source>
        <strain evidence="10 11">JH1-1</strain>
    </source>
</reference>
<dbReference type="InterPro" id="IPR036249">
    <property type="entry name" value="Thioredoxin-like_sf"/>
</dbReference>
<evidence type="ECO:0000256" key="1">
    <source>
        <dbReference type="ARBA" id="ARBA00005791"/>
    </source>
</evidence>
<keyword evidence="5" id="KW-0676">Redox-active center</keyword>
<evidence type="ECO:0000256" key="4">
    <source>
        <dbReference type="ARBA" id="ARBA00023157"/>
    </source>
</evidence>
<keyword evidence="7" id="KW-1133">Transmembrane helix</keyword>
<sequence>MLVTTWGTWGSCAPEGALRMSNYQQPDPRPWPPPQPESADKQRSPWTDTWQGYPPPAQTPQRTEPLAIASLICAVVVNVLGIVFGHIALARIRRSGDGGRGLAVAGLVIGYTSFVIAALAGTLVFVLIASGVTTNATQWTGTSPSRLPDQGPSPANMNANGGIVLGAGGSVVPAPASNIDTTTLPSPDPAAPTFGNPNAPGIQAAPKGQPAKVVVYIDFACPACANFHDTNGPALDLLRNQGKITLEYRPVNFLDDRSTTRYSSRASAAAACVANSHPDKFAAFVDQLYAHQPVEGPAGLSNQQLKSLASGAGADVATCIDGGTYLAWARYSGRLALDSGINGTPTAYVDGNRWGDGTSTGMSFLQFLQADLTSREVN</sequence>
<dbReference type="EMBL" id="SMRU01000013">
    <property type="protein sequence ID" value="TDF95294.1"/>
    <property type="molecule type" value="Genomic_DNA"/>
</dbReference>
<dbReference type="Proteomes" id="UP000295511">
    <property type="component" value="Unassembled WGS sequence"/>
</dbReference>
<proteinExistence type="inferred from homology"/>
<feature type="region of interest" description="Disordered" evidence="6">
    <location>
        <begin position="18"/>
        <end position="61"/>
    </location>
</feature>